<name>A0ACC4DUY4_PURLI</name>
<dbReference type="EMBL" id="JBGNUJ010000006">
    <property type="protein sequence ID" value="KAL3959108.1"/>
    <property type="molecule type" value="Genomic_DNA"/>
</dbReference>
<dbReference type="Proteomes" id="UP001638806">
    <property type="component" value="Unassembled WGS sequence"/>
</dbReference>
<protein>
    <submittedName>
        <fullName evidence="1">Uncharacterized protein</fullName>
    </submittedName>
</protein>
<comment type="caution">
    <text evidence="1">The sequence shown here is derived from an EMBL/GenBank/DDBJ whole genome shotgun (WGS) entry which is preliminary data.</text>
</comment>
<proteinExistence type="predicted"/>
<keyword evidence="2" id="KW-1185">Reference proteome</keyword>
<evidence type="ECO:0000313" key="1">
    <source>
        <dbReference type="EMBL" id="KAL3959108.1"/>
    </source>
</evidence>
<gene>
    <name evidence="1" type="ORF">ACCO45_007270</name>
</gene>
<evidence type="ECO:0000313" key="2">
    <source>
        <dbReference type="Proteomes" id="UP001638806"/>
    </source>
</evidence>
<organism evidence="1 2">
    <name type="scientific">Purpureocillium lilacinum</name>
    <name type="common">Paecilomyces lilacinus</name>
    <dbReference type="NCBI Taxonomy" id="33203"/>
    <lineage>
        <taxon>Eukaryota</taxon>
        <taxon>Fungi</taxon>
        <taxon>Dikarya</taxon>
        <taxon>Ascomycota</taxon>
        <taxon>Pezizomycotina</taxon>
        <taxon>Sordariomycetes</taxon>
        <taxon>Hypocreomycetidae</taxon>
        <taxon>Hypocreales</taxon>
        <taxon>Ophiocordycipitaceae</taxon>
        <taxon>Purpureocillium</taxon>
    </lineage>
</organism>
<accession>A0ACC4DUY4</accession>
<reference evidence="1" key="1">
    <citation type="submission" date="2024-12" db="EMBL/GenBank/DDBJ databases">
        <title>Comparative genomics and development of molecular markers within Purpureocillium lilacinum and among Purpureocillium species.</title>
        <authorList>
            <person name="Yeh Z.-Y."/>
            <person name="Ni N.-T."/>
            <person name="Lo P.-H."/>
            <person name="Mushyakhwo K."/>
            <person name="Lin C.-F."/>
            <person name="Nai Y.-S."/>
        </authorList>
    </citation>
    <scope>NUCLEOTIDE SEQUENCE</scope>
    <source>
        <strain evidence="1">NCHU-NPUST-175</strain>
    </source>
</reference>
<sequence>MNPSTDDGPDGSSIKPVSSPSRPVREHEPVNGRTTTPSQPSAPSTAPSRSISPAPKPDRLRSFKPLHEGAPVPPKTPIKAVPKPADLQVAERSGAPSEHEGPPIPSTRPAPTAKPRGLSAQPPALMVQPPQSPPKGRVSALTSGEHSPFLDPHSAAAPDMPGDSRSRSRSRAGPSPLSNRLWLPNPRGSPHRNPLAASTAPLWGSPQGQGGETRAAPTSATLGQACEHSSHGGELAAVCWRSIDQEAGLV</sequence>